<evidence type="ECO:0000313" key="1">
    <source>
        <dbReference type="EMBL" id="MCI4659665.1"/>
    </source>
</evidence>
<evidence type="ECO:0000313" key="2">
    <source>
        <dbReference type="Proteomes" id="UP001165341"/>
    </source>
</evidence>
<name>A0AA41QWW6_9MICO</name>
<proteinExistence type="predicted"/>
<comment type="caution">
    <text evidence="1">The sequence shown here is derived from an EMBL/GenBank/DDBJ whole genome shotgun (WGS) entry which is preliminary data.</text>
</comment>
<dbReference type="RefSeq" id="WP_243013156.1">
    <property type="nucleotide sequence ID" value="NZ_JALGAR010000006.1"/>
</dbReference>
<sequence length="75" mass="8266">MGKWFGVGDRVVWRNEYGKIQRSVVSEPRGDASWVKPEGIITTESELVANDRLFLNPTTPALPPALTPPTATSKE</sequence>
<dbReference type="AlphaFoldDB" id="A0AA41QWW6"/>
<gene>
    <name evidence="1" type="ORF">MQH31_17815</name>
</gene>
<dbReference type="Proteomes" id="UP001165341">
    <property type="component" value="Unassembled WGS sequence"/>
</dbReference>
<accession>A0AA41QWW6</accession>
<protein>
    <submittedName>
        <fullName evidence="1">Uncharacterized protein</fullName>
    </submittedName>
</protein>
<keyword evidence="2" id="KW-1185">Reference proteome</keyword>
<organism evidence="1 2">
    <name type="scientific">Cryobacterium zhongshanensis</name>
    <dbReference type="NCBI Taxonomy" id="2928153"/>
    <lineage>
        <taxon>Bacteria</taxon>
        <taxon>Bacillati</taxon>
        <taxon>Actinomycetota</taxon>
        <taxon>Actinomycetes</taxon>
        <taxon>Micrococcales</taxon>
        <taxon>Microbacteriaceae</taxon>
        <taxon>Cryobacterium</taxon>
    </lineage>
</organism>
<dbReference type="EMBL" id="JALGAR010000006">
    <property type="protein sequence ID" value="MCI4659665.1"/>
    <property type="molecule type" value="Genomic_DNA"/>
</dbReference>
<reference evidence="1" key="1">
    <citation type="submission" date="2022-03" db="EMBL/GenBank/DDBJ databases">
        <title>Cryobacterium sp. nov. strain ZS14-85, isolated from Antarctic soil.</title>
        <authorList>
            <person name="Li J."/>
            <person name="Niu G."/>
        </authorList>
    </citation>
    <scope>NUCLEOTIDE SEQUENCE</scope>
    <source>
        <strain evidence="1">ZS14-85</strain>
    </source>
</reference>